<dbReference type="PROSITE" id="PS50894">
    <property type="entry name" value="HPT"/>
    <property type="match status" value="1"/>
</dbReference>
<dbReference type="EC" id="2.7.13.3" evidence="2"/>
<organism evidence="10 11">
    <name type="scientific">Trichlorobacter lovleyi (strain ATCC BAA-1151 / DSM 17278 / SZ)</name>
    <name type="common">Geobacter lovleyi</name>
    <dbReference type="NCBI Taxonomy" id="398767"/>
    <lineage>
        <taxon>Bacteria</taxon>
        <taxon>Pseudomonadati</taxon>
        <taxon>Thermodesulfobacteriota</taxon>
        <taxon>Desulfuromonadia</taxon>
        <taxon>Geobacterales</taxon>
        <taxon>Geobacteraceae</taxon>
        <taxon>Trichlorobacter</taxon>
    </lineage>
</organism>
<evidence type="ECO:0000313" key="11">
    <source>
        <dbReference type="Proteomes" id="UP000002420"/>
    </source>
</evidence>
<dbReference type="Gene3D" id="1.20.120.160">
    <property type="entry name" value="HPT domain"/>
    <property type="match status" value="1"/>
</dbReference>
<dbReference type="HOGENOM" id="CLU_000650_3_7_7"/>
<gene>
    <name evidence="10" type="ordered locus">Glov_3196</name>
</gene>
<accession>B3EA27</accession>
<dbReference type="Gene3D" id="3.30.565.10">
    <property type="entry name" value="Histidine kinase-like ATPase, C-terminal domain"/>
    <property type="match status" value="1"/>
</dbReference>
<evidence type="ECO:0000256" key="2">
    <source>
        <dbReference type="ARBA" id="ARBA00012438"/>
    </source>
</evidence>
<evidence type="ECO:0000259" key="8">
    <source>
        <dbReference type="PROSITE" id="PS50851"/>
    </source>
</evidence>
<dbReference type="InterPro" id="IPR036641">
    <property type="entry name" value="HPT_dom_sf"/>
</dbReference>
<evidence type="ECO:0000256" key="6">
    <source>
        <dbReference type="PROSITE-ProRule" id="PRU00110"/>
    </source>
</evidence>
<reference evidence="10 11" key="1">
    <citation type="submission" date="2008-05" db="EMBL/GenBank/DDBJ databases">
        <title>Complete sequence of chromosome of Geobacter lovleyi SZ.</title>
        <authorList>
            <consortium name="US DOE Joint Genome Institute"/>
            <person name="Lucas S."/>
            <person name="Copeland A."/>
            <person name="Lapidus A."/>
            <person name="Glavina del Rio T."/>
            <person name="Dalin E."/>
            <person name="Tice H."/>
            <person name="Bruce D."/>
            <person name="Goodwin L."/>
            <person name="Pitluck S."/>
            <person name="Chertkov O."/>
            <person name="Meincke L."/>
            <person name="Brettin T."/>
            <person name="Detter J.C."/>
            <person name="Han C."/>
            <person name="Tapia R."/>
            <person name="Kuske C.R."/>
            <person name="Schmutz J."/>
            <person name="Larimer F."/>
            <person name="Land M."/>
            <person name="Hauser L."/>
            <person name="Kyrpides N."/>
            <person name="Mikhailova N."/>
            <person name="Sung Y."/>
            <person name="Fletcher K.E."/>
            <person name="Ritalahti K.M."/>
            <person name="Loeffler F.E."/>
            <person name="Richardson P."/>
        </authorList>
    </citation>
    <scope>NUCLEOTIDE SEQUENCE [LARGE SCALE GENOMIC DNA]</scope>
    <source>
        <strain evidence="11">ATCC BAA-1151 / DSM 17278 / SZ</strain>
    </source>
</reference>
<dbReference type="InterPro" id="IPR036097">
    <property type="entry name" value="HisK_dim/P_sf"/>
</dbReference>
<dbReference type="SUPFAM" id="SSF47226">
    <property type="entry name" value="Histidine-containing phosphotransfer domain, HPT domain"/>
    <property type="match status" value="1"/>
</dbReference>
<dbReference type="CDD" id="cd16916">
    <property type="entry name" value="HATPase_CheA-like"/>
    <property type="match status" value="1"/>
</dbReference>
<dbReference type="OrthoDB" id="9803176at2"/>
<dbReference type="GO" id="GO:0005737">
    <property type="term" value="C:cytoplasm"/>
    <property type="evidence" value="ECO:0007669"/>
    <property type="project" value="InterPro"/>
</dbReference>
<dbReference type="Gene3D" id="2.30.30.40">
    <property type="entry name" value="SH3 Domains"/>
    <property type="match status" value="1"/>
</dbReference>
<dbReference type="InterPro" id="IPR036061">
    <property type="entry name" value="CheW-like_dom_sf"/>
</dbReference>
<dbReference type="SUPFAM" id="SSF47384">
    <property type="entry name" value="Homodimeric domain of signal transducing histidine kinase"/>
    <property type="match status" value="1"/>
</dbReference>
<dbReference type="InterPro" id="IPR037006">
    <property type="entry name" value="CheA-like_homodim_sf"/>
</dbReference>
<dbReference type="InterPro" id="IPR008207">
    <property type="entry name" value="Sig_transdc_His_kin_Hpt_dom"/>
</dbReference>
<evidence type="ECO:0000256" key="1">
    <source>
        <dbReference type="ARBA" id="ARBA00000085"/>
    </source>
</evidence>
<feature type="domain" description="Histidine kinase" evidence="7">
    <location>
        <begin position="201"/>
        <end position="405"/>
    </location>
</feature>
<sequence length="542" mass="58450">MDISRYRDLFVSEAREHLTALGSLSVRCEKGETGSSIINELFRHAHSLKGMAATMQLDPIAILAHALEDLLDKVRSGSLTITRSAADLMLAAIDTLEQLVTRVADGEGLPDTEALANRIRSYTPAATDGEPAVVRSAVVPSALAAADAPRFRSSSDTSTTRIKTSLLDRLVTISGELLTVRHSLENRATCNDTAGMAQPLKELSSLLRQLQNEVFQARMQPFGAIAERYPRMVRDLARKSGKEISFSMSGDSIELDRGVLEQMIEPLMHLLRNAVDHGLEPPAERITAGKAATGNLQLAVSRQADQILLEIRDDGRGMDPARIRSKAVSQGLLTKPQADALTLQETLLLICTPGFSTASGISDISGRGVGMDVVQSAIQTIGGTLTIDSLPGSGTTITLRLPVSVAIIHALMVRCGELQLAVPVSAVTSTCEIRHHEILQRGRELYLLRDGAEIPLRNLPRFFRQKETLPDNGLLPVLLTESNKQPVGLLVDRLLGQQEVFVRPLHHPLADLRGISGSCLLGSGQIVFIVDPNACTGPVIAQ</sequence>
<dbReference type="SMART" id="SM00387">
    <property type="entry name" value="HATPase_c"/>
    <property type="match status" value="1"/>
</dbReference>
<dbReference type="EMBL" id="CP001089">
    <property type="protein sequence ID" value="ACD96902.1"/>
    <property type="molecule type" value="Genomic_DNA"/>
</dbReference>
<dbReference type="PROSITE" id="PS50851">
    <property type="entry name" value="CHEW"/>
    <property type="match status" value="1"/>
</dbReference>
<evidence type="ECO:0000256" key="5">
    <source>
        <dbReference type="ARBA" id="ARBA00022777"/>
    </source>
</evidence>
<dbReference type="InterPro" id="IPR036890">
    <property type="entry name" value="HATPase_C_sf"/>
</dbReference>
<dbReference type="Pfam" id="PF01584">
    <property type="entry name" value="CheW"/>
    <property type="match status" value="1"/>
</dbReference>
<dbReference type="AlphaFoldDB" id="B3EA27"/>
<dbReference type="SUPFAM" id="SSF50341">
    <property type="entry name" value="CheW-like"/>
    <property type="match status" value="1"/>
</dbReference>
<dbReference type="InterPro" id="IPR003594">
    <property type="entry name" value="HATPase_dom"/>
</dbReference>
<dbReference type="FunFam" id="3.30.565.10:FF:000016">
    <property type="entry name" value="Chemotaxis protein CheA, putative"/>
    <property type="match status" value="1"/>
</dbReference>
<dbReference type="SMART" id="SM00073">
    <property type="entry name" value="HPT"/>
    <property type="match status" value="1"/>
</dbReference>
<evidence type="ECO:0000313" key="10">
    <source>
        <dbReference type="EMBL" id="ACD96902.1"/>
    </source>
</evidence>
<dbReference type="RefSeq" id="WP_012471226.1">
    <property type="nucleotide sequence ID" value="NC_010814.1"/>
</dbReference>
<dbReference type="eggNOG" id="COG0643">
    <property type="taxonomic scope" value="Bacteria"/>
</dbReference>
<evidence type="ECO:0000259" key="7">
    <source>
        <dbReference type="PROSITE" id="PS50109"/>
    </source>
</evidence>
<dbReference type="PRINTS" id="PR00344">
    <property type="entry name" value="BCTRLSENSOR"/>
</dbReference>
<dbReference type="InterPro" id="IPR004358">
    <property type="entry name" value="Sig_transdc_His_kin-like_C"/>
</dbReference>
<dbReference type="Pfam" id="PF02518">
    <property type="entry name" value="HATPase_c"/>
    <property type="match status" value="1"/>
</dbReference>
<dbReference type="SMART" id="SM00260">
    <property type="entry name" value="CheW"/>
    <property type="match status" value="1"/>
</dbReference>
<keyword evidence="11" id="KW-1185">Reference proteome</keyword>
<dbReference type="GO" id="GO:0006935">
    <property type="term" value="P:chemotaxis"/>
    <property type="evidence" value="ECO:0007669"/>
    <property type="project" value="InterPro"/>
</dbReference>
<dbReference type="PANTHER" id="PTHR43395:SF1">
    <property type="entry name" value="CHEMOTAXIS PROTEIN CHEA"/>
    <property type="match status" value="1"/>
</dbReference>
<dbReference type="SMART" id="SM01231">
    <property type="entry name" value="H-kinase_dim"/>
    <property type="match status" value="1"/>
</dbReference>
<feature type="domain" description="HPt" evidence="9">
    <location>
        <begin position="1"/>
        <end position="103"/>
    </location>
</feature>
<dbReference type="InterPro" id="IPR051315">
    <property type="entry name" value="Bact_Chemotaxis_CheA"/>
</dbReference>
<evidence type="ECO:0000259" key="9">
    <source>
        <dbReference type="PROSITE" id="PS50894"/>
    </source>
</evidence>
<dbReference type="Gene3D" id="1.10.287.560">
    <property type="entry name" value="Histidine kinase CheA-like, homodimeric domain"/>
    <property type="match status" value="1"/>
</dbReference>
<dbReference type="Proteomes" id="UP000002420">
    <property type="component" value="Chromosome"/>
</dbReference>
<dbReference type="InterPro" id="IPR005467">
    <property type="entry name" value="His_kinase_dom"/>
</dbReference>
<dbReference type="CDD" id="cd00088">
    <property type="entry name" value="HPT"/>
    <property type="match status" value="1"/>
</dbReference>
<evidence type="ECO:0000256" key="4">
    <source>
        <dbReference type="ARBA" id="ARBA00022679"/>
    </source>
</evidence>
<dbReference type="STRING" id="398767.Glov_3196"/>
<dbReference type="InterPro" id="IPR002545">
    <property type="entry name" value="CheW-lke_dom"/>
</dbReference>
<protein>
    <recommendedName>
        <fullName evidence="2">histidine kinase</fullName>
        <ecNumber evidence="2">2.7.13.3</ecNumber>
    </recommendedName>
</protein>
<comment type="catalytic activity">
    <reaction evidence="1">
        <text>ATP + protein L-histidine = ADP + protein N-phospho-L-histidine.</text>
        <dbReference type="EC" id="2.7.13.3"/>
    </reaction>
</comment>
<dbReference type="PROSITE" id="PS50109">
    <property type="entry name" value="HIS_KIN"/>
    <property type="match status" value="1"/>
</dbReference>
<evidence type="ECO:0000256" key="3">
    <source>
        <dbReference type="ARBA" id="ARBA00022553"/>
    </source>
</evidence>
<keyword evidence="3 6" id="KW-0597">Phosphoprotein</keyword>
<feature type="modified residue" description="Phosphohistidine" evidence="6">
    <location>
        <position position="46"/>
    </location>
</feature>
<name>B3EA27_TRIL1</name>
<dbReference type="InterPro" id="IPR004105">
    <property type="entry name" value="CheA-like_dim"/>
</dbReference>
<keyword evidence="5 10" id="KW-0418">Kinase</keyword>
<dbReference type="GO" id="GO:0000155">
    <property type="term" value="F:phosphorelay sensor kinase activity"/>
    <property type="evidence" value="ECO:0007669"/>
    <property type="project" value="InterPro"/>
</dbReference>
<dbReference type="SUPFAM" id="SSF55874">
    <property type="entry name" value="ATPase domain of HSP90 chaperone/DNA topoisomerase II/histidine kinase"/>
    <property type="match status" value="1"/>
</dbReference>
<dbReference type="KEGG" id="glo:Glov_3196"/>
<dbReference type="PANTHER" id="PTHR43395">
    <property type="entry name" value="SENSOR HISTIDINE KINASE CHEA"/>
    <property type="match status" value="1"/>
</dbReference>
<feature type="domain" description="CheW-like" evidence="8">
    <location>
        <begin position="407"/>
        <end position="541"/>
    </location>
</feature>
<proteinExistence type="predicted"/>
<dbReference type="Pfam" id="PF01627">
    <property type="entry name" value="Hpt"/>
    <property type="match status" value="1"/>
</dbReference>
<keyword evidence="4" id="KW-0808">Transferase</keyword>